<evidence type="ECO:0000313" key="2">
    <source>
        <dbReference type="Proteomes" id="UP000663831"/>
    </source>
</evidence>
<proteinExistence type="predicted"/>
<organism evidence="1 2">
    <name type="scientific">Rhizoctonia solani</name>
    <dbReference type="NCBI Taxonomy" id="456999"/>
    <lineage>
        <taxon>Eukaryota</taxon>
        <taxon>Fungi</taxon>
        <taxon>Dikarya</taxon>
        <taxon>Basidiomycota</taxon>
        <taxon>Agaricomycotina</taxon>
        <taxon>Agaricomycetes</taxon>
        <taxon>Cantharellales</taxon>
        <taxon>Ceratobasidiaceae</taxon>
        <taxon>Rhizoctonia</taxon>
    </lineage>
</organism>
<dbReference type="AlphaFoldDB" id="A0A8H3B0C5"/>
<comment type="caution">
    <text evidence="1">The sequence shown here is derived from an EMBL/GenBank/DDBJ whole genome shotgun (WGS) entry which is preliminary data.</text>
</comment>
<evidence type="ECO:0000313" key="1">
    <source>
        <dbReference type="EMBL" id="CAE6444673.1"/>
    </source>
</evidence>
<name>A0A8H3B0C5_9AGAM</name>
<dbReference type="SUPFAM" id="SSF52047">
    <property type="entry name" value="RNI-like"/>
    <property type="match status" value="1"/>
</dbReference>
<sequence length="579" mass="65075">MAADSKPRFATIKQWEDADASLVQAVARFFETSALLERQLTTRDGNTNDLVTRIDSSLNYLQKFMQQQIGGAQLALAKTRNRVARSILAMPREVLSEIFLYSVYDPTHEQPFFNLTISMERRVSIIYRRLYSLMGVCMSWRDVGLFCGALWSVVPVIDPFRGLPKTLSTDLSLQRARGKGLYLAVSLPKSSSSRFEALLGDLSRFTAINLYQKSYNHTPPADLLATILESVEPKQLSQLSLGGPSVVNGRAFTWPGSLLFSSPRLSGLEARFLRILSSLSALQLHGMDLDWKHMTLSKSLTTVQISGIALGYSGVYSLISALSSANKLRNLELVAIRALVDTNEAKTQTQNLVFPELESLHLGDLNLNVLRLLIEVIASGTYDLTIELTEASCTSYWSEDPEHPFNYNSVSHRPSGVHEILEMTSINKLVLTRNGGTFWGGSSTLHNLLGYTPKVKTLVLNGFMLDLAMLRALRPIPRPRAWGPVIFPKLKTLEFRYAKLAGPLVDLKPGFEDLLSRQRIQRMVIGTHAQESEYSVTRSIDEDDELIEWFKSKVPEFYLFPEINTIYKINDDTWQLWNA</sequence>
<dbReference type="EMBL" id="CAJMWV010001731">
    <property type="protein sequence ID" value="CAE6444673.1"/>
    <property type="molecule type" value="Genomic_DNA"/>
</dbReference>
<dbReference type="Proteomes" id="UP000663831">
    <property type="component" value="Unassembled WGS sequence"/>
</dbReference>
<accession>A0A8H3B0C5</accession>
<reference evidence="1" key="1">
    <citation type="submission" date="2021-01" db="EMBL/GenBank/DDBJ databases">
        <authorList>
            <person name="Kaushik A."/>
        </authorList>
    </citation>
    <scope>NUCLEOTIDE SEQUENCE</scope>
    <source>
        <strain evidence="1">AG3-1AP</strain>
    </source>
</reference>
<gene>
    <name evidence="1" type="ORF">RDB_LOCUS58362</name>
</gene>
<protein>
    <submittedName>
        <fullName evidence="1">Uncharacterized protein</fullName>
    </submittedName>
</protein>